<dbReference type="STRING" id="589385.SAMN05421504_101501"/>
<evidence type="ECO:0000256" key="1">
    <source>
        <dbReference type="SAM" id="SignalP"/>
    </source>
</evidence>
<protein>
    <submittedName>
        <fullName evidence="3">Ca-activated chloride channel family protein</fullName>
    </submittedName>
</protein>
<feature type="domain" description="VWFA" evidence="2">
    <location>
        <begin position="314"/>
        <end position="476"/>
    </location>
</feature>
<reference evidence="3 4" key="1">
    <citation type="submission" date="2016-10" db="EMBL/GenBank/DDBJ databases">
        <authorList>
            <person name="de Groot N.N."/>
        </authorList>
    </citation>
    <scope>NUCLEOTIDE SEQUENCE [LARGE SCALE GENOMIC DNA]</scope>
    <source>
        <strain evidence="3 4">CPCC 202699</strain>
    </source>
</reference>
<dbReference type="SMART" id="SM00327">
    <property type="entry name" value="VWA"/>
    <property type="match status" value="1"/>
</dbReference>
<dbReference type="Pfam" id="PF00092">
    <property type="entry name" value="VWA"/>
    <property type="match status" value="1"/>
</dbReference>
<feature type="chain" id="PRO_5038850306" evidence="1">
    <location>
        <begin position="20"/>
        <end position="481"/>
    </location>
</feature>
<dbReference type="PROSITE" id="PS51257">
    <property type="entry name" value="PROKAR_LIPOPROTEIN"/>
    <property type="match status" value="1"/>
</dbReference>
<dbReference type="Gene3D" id="3.40.190.10">
    <property type="entry name" value="Periplasmic binding protein-like II"/>
    <property type="match status" value="1"/>
</dbReference>
<feature type="signal peptide" evidence="1">
    <location>
        <begin position="1"/>
        <end position="19"/>
    </location>
</feature>
<dbReference type="InterPro" id="IPR036465">
    <property type="entry name" value="vWFA_dom_sf"/>
</dbReference>
<name>A0A1H2TBV6_9PSEU</name>
<dbReference type="SUPFAM" id="SSF53300">
    <property type="entry name" value="vWA-like"/>
    <property type="match status" value="1"/>
</dbReference>
<dbReference type="CDD" id="cd00198">
    <property type="entry name" value="vWFA"/>
    <property type="match status" value="1"/>
</dbReference>
<dbReference type="SUPFAM" id="SSF53850">
    <property type="entry name" value="Periplasmic binding protein-like II"/>
    <property type="match status" value="1"/>
</dbReference>
<accession>A0A1H2TBV6</accession>
<sequence length="481" mass="51340">MRYLVALLLLTSLMTGCTASGPTPVKLTVLASPELTDLAPVLDDLKHATGIELAMEFRGTVEAGDELARDASPFDLAWLSTNRFLRLDTAAKPQSTSLMLSPLVVGMKAAKAKQLRESVGGQPSWADLADRAALGELKFAMADPRRSSSGMAALIGVATAAAGTGAALRAEDVGCDRIQGFLAGRAFDTAEFVQRQHEADALVTHESEVLSLNASGKLAEPLEVVYPRDGIMLSDYPLTLLKPAQRAVYQRAVDWLRAEPAQRAIMDRTSRRPVDPTLSRPEQLRRPVGNPLYFPDRRQVLDTLLAAYDRAGKGRRVIFVLDYSTSMAGTRVAGLREAFAKLAGFDRFFVGEQVTIIRFASQVLEERALTIGGRADLDAVNAVVASDGFAAGTAIWSALGRAFQLADGGTSIVLMTDGENNTGLTAAELLGRAGPRAKTFAIRFGEANPGELDQVARATGGRLVEAGAKSLLDAVKEIRGC</sequence>
<evidence type="ECO:0000259" key="2">
    <source>
        <dbReference type="SMART" id="SM00327"/>
    </source>
</evidence>
<proteinExistence type="predicted"/>
<keyword evidence="1" id="KW-0732">Signal</keyword>
<dbReference type="Proteomes" id="UP000199515">
    <property type="component" value="Unassembled WGS sequence"/>
</dbReference>
<organism evidence="3 4">
    <name type="scientific">Amycolatopsis xylanica</name>
    <dbReference type="NCBI Taxonomy" id="589385"/>
    <lineage>
        <taxon>Bacteria</taxon>
        <taxon>Bacillati</taxon>
        <taxon>Actinomycetota</taxon>
        <taxon>Actinomycetes</taxon>
        <taxon>Pseudonocardiales</taxon>
        <taxon>Pseudonocardiaceae</taxon>
        <taxon>Amycolatopsis</taxon>
    </lineage>
</organism>
<dbReference type="AlphaFoldDB" id="A0A1H2TBV6"/>
<dbReference type="InterPro" id="IPR002035">
    <property type="entry name" value="VWF_A"/>
</dbReference>
<evidence type="ECO:0000313" key="4">
    <source>
        <dbReference type="Proteomes" id="UP000199515"/>
    </source>
</evidence>
<dbReference type="EMBL" id="FNON01000001">
    <property type="protein sequence ID" value="SDW40744.1"/>
    <property type="molecule type" value="Genomic_DNA"/>
</dbReference>
<gene>
    <name evidence="3" type="ORF">SAMN05421504_101501</name>
</gene>
<dbReference type="Pfam" id="PF13531">
    <property type="entry name" value="SBP_bac_11"/>
    <property type="match status" value="1"/>
</dbReference>
<dbReference type="RefSeq" id="WP_176968475.1">
    <property type="nucleotide sequence ID" value="NZ_FNON01000001.1"/>
</dbReference>
<evidence type="ECO:0000313" key="3">
    <source>
        <dbReference type="EMBL" id="SDW40744.1"/>
    </source>
</evidence>
<keyword evidence="4" id="KW-1185">Reference proteome</keyword>
<dbReference type="Gene3D" id="3.40.50.410">
    <property type="entry name" value="von Willebrand factor, type A domain"/>
    <property type="match status" value="1"/>
</dbReference>